<keyword evidence="2" id="KW-1185">Reference proteome</keyword>
<organism evidence="1 2">
    <name type="scientific">Vibrio scophthalmi</name>
    <dbReference type="NCBI Taxonomy" id="45658"/>
    <lineage>
        <taxon>Bacteria</taxon>
        <taxon>Pseudomonadati</taxon>
        <taxon>Pseudomonadota</taxon>
        <taxon>Gammaproteobacteria</taxon>
        <taxon>Vibrionales</taxon>
        <taxon>Vibrionaceae</taxon>
        <taxon>Vibrio</taxon>
    </lineage>
</organism>
<dbReference type="EMBL" id="CP016415">
    <property type="protein sequence ID" value="ANU38749.1"/>
    <property type="molecule type" value="Genomic_DNA"/>
</dbReference>
<protein>
    <submittedName>
        <fullName evidence="1">Uncharacterized protein</fullName>
    </submittedName>
</protein>
<accession>A0A1C7FIB4</accession>
<dbReference type="Proteomes" id="UP000092528">
    <property type="component" value="Chromosome 2"/>
</dbReference>
<evidence type="ECO:0000313" key="1">
    <source>
        <dbReference type="EMBL" id="ANU38749.1"/>
    </source>
</evidence>
<proteinExistence type="predicted"/>
<evidence type="ECO:0000313" key="2">
    <source>
        <dbReference type="Proteomes" id="UP000092528"/>
    </source>
</evidence>
<dbReference type="AlphaFoldDB" id="A0A1C7FIB4"/>
<gene>
    <name evidence="1" type="ORF">VSVS05_03713</name>
</gene>
<reference evidence="1 2" key="1">
    <citation type="submission" date="2016-07" db="EMBL/GenBank/DDBJ databases">
        <title>Genome sequencing of Vibrio scophthalmi strain VS-05, an isolated from Paralichthys olivaceus.</title>
        <authorList>
            <person name="Han H.-J."/>
        </authorList>
    </citation>
    <scope>NUCLEOTIDE SEQUENCE [LARGE SCALE GENOMIC DNA]</scope>
    <source>
        <strain evidence="1 2">VS-05</strain>
    </source>
</reference>
<name>A0A1C7FIB4_9VIBR</name>
<sequence length="44" mass="4900">MADNHFKESAKFQLAQELGGLELIDAKYKHQNFLAIATRAIPLG</sequence>